<evidence type="ECO:0000313" key="2">
    <source>
        <dbReference type="EMBL" id="GAG09591.1"/>
    </source>
</evidence>
<name>X0WAA3_9ZZZZ</name>
<comment type="caution">
    <text evidence="2">The sequence shown here is derived from an EMBL/GenBank/DDBJ whole genome shotgun (WGS) entry which is preliminary data.</text>
</comment>
<feature type="transmembrane region" description="Helical" evidence="1">
    <location>
        <begin position="12"/>
        <end position="34"/>
    </location>
</feature>
<gene>
    <name evidence="2" type="ORF">S01H1_44711</name>
</gene>
<protein>
    <recommendedName>
        <fullName evidence="3">Peptidase M48 domain-containing protein</fullName>
    </recommendedName>
</protein>
<dbReference type="EMBL" id="BARS01028533">
    <property type="protein sequence ID" value="GAG09591.1"/>
    <property type="molecule type" value="Genomic_DNA"/>
</dbReference>
<dbReference type="AlphaFoldDB" id="X0WAA3"/>
<keyword evidence="1" id="KW-0812">Transmembrane</keyword>
<proteinExistence type="predicted"/>
<keyword evidence="1" id="KW-0472">Membrane</keyword>
<keyword evidence="1" id="KW-1133">Transmembrane helix</keyword>
<feature type="transmembrane region" description="Helical" evidence="1">
    <location>
        <begin position="185"/>
        <end position="206"/>
    </location>
</feature>
<organism evidence="2">
    <name type="scientific">marine sediment metagenome</name>
    <dbReference type="NCBI Taxonomy" id="412755"/>
    <lineage>
        <taxon>unclassified sequences</taxon>
        <taxon>metagenomes</taxon>
        <taxon>ecological metagenomes</taxon>
    </lineage>
</organism>
<evidence type="ECO:0000256" key="1">
    <source>
        <dbReference type="SAM" id="Phobius"/>
    </source>
</evidence>
<sequence length="245" mass="26633">MWRLNARLRPAMALHFASHFVIFFVASWLLLSLVLRFDPITVSAAAFLLTVASMAIEWLTGPNLVTSLLRPRWLEKKDDLVLWSLVQGEASRAGVKIGKIGIVEEDSPNAMIVASPTGQPALVFTRGLLYGLTYREVRSASAYLMGASKSGFLGASTTYSGLLTISYKFTAGYIESQVKGRKGNIYEIILAALGYCIYGLATPLSVMASKPMSLYSDEYSITQDPASFLTMLLKVADGTSGRPEG</sequence>
<dbReference type="Gene3D" id="3.30.2010.10">
    <property type="entry name" value="Metalloproteases ('zincins'), catalytic domain"/>
    <property type="match status" value="1"/>
</dbReference>
<accession>X0WAA3</accession>
<feature type="non-terminal residue" evidence="2">
    <location>
        <position position="245"/>
    </location>
</feature>
<evidence type="ECO:0008006" key="3">
    <source>
        <dbReference type="Google" id="ProtNLM"/>
    </source>
</evidence>
<reference evidence="2" key="1">
    <citation type="journal article" date="2014" name="Front. Microbiol.">
        <title>High frequency of phylogenetically diverse reductive dehalogenase-homologous genes in deep subseafloor sedimentary metagenomes.</title>
        <authorList>
            <person name="Kawai M."/>
            <person name="Futagami T."/>
            <person name="Toyoda A."/>
            <person name="Takaki Y."/>
            <person name="Nishi S."/>
            <person name="Hori S."/>
            <person name="Arai W."/>
            <person name="Tsubouchi T."/>
            <person name="Morono Y."/>
            <person name="Uchiyama I."/>
            <person name="Ito T."/>
            <person name="Fujiyama A."/>
            <person name="Inagaki F."/>
            <person name="Takami H."/>
        </authorList>
    </citation>
    <scope>NUCLEOTIDE SEQUENCE</scope>
    <source>
        <strain evidence="2">Expedition CK06-06</strain>
    </source>
</reference>
<feature type="transmembrane region" description="Helical" evidence="1">
    <location>
        <begin position="40"/>
        <end position="60"/>
    </location>
</feature>